<proteinExistence type="predicted"/>
<dbReference type="EMBL" id="JAPQKR010000016">
    <property type="protein sequence ID" value="KAJ5191571.1"/>
    <property type="molecule type" value="Genomic_DNA"/>
</dbReference>
<dbReference type="RefSeq" id="XP_058304511.1">
    <property type="nucleotide sequence ID" value="XM_058457612.1"/>
</dbReference>
<name>A0A9W9J969_9EURO</name>
<reference evidence="1" key="2">
    <citation type="journal article" date="2023" name="IMA Fungus">
        <title>Comparative genomic study of the Penicillium genus elucidates a diverse pangenome and 15 lateral gene transfer events.</title>
        <authorList>
            <person name="Petersen C."/>
            <person name="Sorensen T."/>
            <person name="Nielsen M.R."/>
            <person name="Sondergaard T.E."/>
            <person name="Sorensen J.L."/>
            <person name="Fitzpatrick D.A."/>
            <person name="Frisvad J.C."/>
            <person name="Nielsen K.L."/>
        </authorList>
    </citation>
    <scope>NUCLEOTIDE SEQUENCE</scope>
    <source>
        <strain evidence="1">IBT 15544</strain>
    </source>
</reference>
<reference evidence="1" key="1">
    <citation type="submission" date="2022-12" db="EMBL/GenBank/DDBJ databases">
        <authorList>
            <person name="Petersen C."/>
        </authorList>
    </citation>
    <scope>NUCLEOTIDE SEQUENCE</scope>
    <source>
        <strain evidence="1">IBT 15544</strain>
    </source>
</reference>
<dbReference type="Proteomes" id="UP001150904">
    <property type="component" value="Unassembled WGS sequence"/>
</dbReference>
<sequence length="442" mass="51634">MASPVYTSAGRQRSLTSNIRPDAAWINNGHPPFEHPIPSLPDRNNMVVRPNPNQDDTKSISWVTEEVGYFDPDMTEENHIRCVRGAMYFSHVLAFVNNLRAISVFKPEDAMRYNVHACLESLRELPLQEGWCRRLLERFSPSEYTALAEVHGKIHTFEETQSCRSLVTWSHNVLRRLQCDAKYTNATQHEQLVTLHGLLDPVLQKRLARPLPQTSIAEFVKDLDDTYLELYYADSFKRDEMATEAGKSSIWIPSEVGYFAPDQTLTHHVHREHGILYFQDVYAFVNYMRAIAETTREDAIRTNLYLCLRDKALEWWVAELSSQERQNLRTKPLEDGWFHILQVRFHPIEEVADEQLYETKYGWDAVKAEYPAVVWAHTMLRHHQAMKPSRLFAELLGIWNAFEPELQEDLEKPTENTSLAGFMANIDKCYNKWRWFVMTDRK</sequence>
<dbReference type="GeneID" id="83184913"/>
<dbReference type="AlphaFoldDB" id="A0A9W9J969"/>
<keyword evidence="2" id="KW-1185">Reference proteome</keyword>
<evidence type="ECO:0000313" key="2">
    <source>
        <dbReference type="Proteomes" id="UP001150904"/>
    </source>
</evidence>
<protein>
    <submittedName>
        <fullName evidence="1">Uncharacterized protein</fullName>
    </submittedName>
</protein>
<accession>A0A9W9J969</accession>
<comment type="caution">
    <text evidence="1">The sequence shown here is derived from an EMBL/GenBank/DDBJ whole genome shotgun (WGS) entry which is preliminary data.</text>
</comment>
<organism evidence="1 2">
    <name type="scientific">Penicillium cinerascens</name>
    <dbReference type="NCBI Taxonomy" id="70096"/>
    <lineage>
        <taxon>Eukaryota</taxon>
        <taxon>Fungi</taxon>
        <taxon>Dikarya</taxon>
        <taxon>Ascomycota</taxon>
        <taxon>Pezizomycotina</taxon>
        <taxon>Eurotiomycetes</taxon>
        <taxon>Eurotiomycetidae</taxon>
        <taxon>Eurotiales</taxon>
        <taxon>Aspergillaceae</taxon>
        <taxon>Penicillium</taxon>
    </lineage>
</organism>
<evidence type="ECO:0000313" key="1">
    <source>
        <dbReference type="EMBL" id="KAJ5191571.1"/>
    </source>
</evidence>
<dbReference type="OrthoDB" id="4363728at2759"/>
<gene>
    <name evidence="1" type="ORF">N7498_010556</name>
</gene>